<dbReference type="EMBL" id="KV878242">
    <property type="protein sequence ID" value="OJZ85892.1"/>
    <property type="molecule type" value="Genomic_DNA"/>
</dbReference>
<proteinExistence type="predicted"/>
<protein>
    <recommendedName>
        <fullName evidence="4">Fungal-type protein kinase domain-containing protein</fullName>
    </recommendedName>
</protein>
<evidence type="ECO:0000256" key="1">
    <source>
        <dbReference type="SAM" id="MobiDB-lite"/>
    </source>
</evidence>
<feature type="compositionally biased region" description="Polar residues" evidence="1">
    <location>
        <begin position="44"/>
        <end position="55"/>
    </location>
</feature>
<dbReference type="Proteomes" id="UP000184063">
    <property type="component" value="Unassembled WGS sequence"/>
</dbReference>
<organism evidence="2 3">
    <name type="scientific">Aspergillus luchuensis (strain CBS 106.47)</name>
    <dbReference type="NCBI Taxonomy" id="1137211"/>
    <lineage>
        <taxon>Eukaryota</taxon>
        <taxon>Fungi</taxon>
        <taxon>Dikarya</taxon>
        <taxon>Ascomycota</taxon>
        <taxon>Pezizomycotina</taxon>
        <taxon>Eurotiomycetes</taxon>
        <taxon>Eurotiomycetidae</taxon>
        <taxon>Eurotiales</taxon>
        <taxon>Aspergillaceae</taxon>
        <taxon>Aspergillus</taxon>
        <taxon>Aspergillus subgen. Circumdati</taxon>
    </lineage>
</organism>
<evidence type="ECO:0000313" key="3">
    <source>
        <dbReference type="Proteomes" id="UP000184063"/>
    </source>
</evidence>
<reference evidence="3" key="1">
    <citation type="journal article" date="2017" name="Genome Biol.">
        <title>Comparative genomics reveals high biological diversity and specific adaptations in the industrially and medically important fungal genus Aspergillus.</title>
        <authorList>
            <person name="de Vries R.P."/>
            <person name="Riley R."/>
            <person name="Wiebenga A."/>
            <person name="Aguilar-Osorio G."/>
            <person name="Amillis S."/>
            <person name="Uchima C.A."/>
            <person name="Anderluh G."/>
            <person name="Asadollahi M."/>
            <person name="Askin M."/>
            <person name="Barry K."/>
            <person name="Battaglia E."/>
            <person name="Bayram O."/>
            <person name="Benocci T."/>
            <person name="Braus-Stromeyer S.A."/>
            <person name="Caldana C."/>
            <person name="Canovas D."/>
            <person name="Cerqueira G.C."/>
            <person name="Chen F."/>
            <person name="Chen W."/>
            <person name="Choi C."/>
            <person name="Clum A."/>
            <person name="Dos Santos R.A."/>
            <person name="Damasio A.R."/>
            <person name="Diallinas G."/>
            <person name="Emri T."/>
            <person name="Fekete E."/>
            <person name="Flipphi M."/>
            <person name="Freyberg S."/>
            <person name="Gallo A."/>
            <person name="Gournas C."/>
            <person name="Habgood R."/>
            <person name="Hainaut M."/>
            <person name="Harispe M.L."/>
            <person name="Henrissat B."/>
            <person name="Hilden K.S."/>
            <person name="Hope R."/>
            <person name="Hossain A."/>
            <person name="Karabika E."/>
            <person name="Karaffa L."/>
            <person name="Karanyi Z."/>
            <person name="Krasevec N."/>
            <person name="Kuo A."/>
            <person name="Kusch H."/>
            <person name="LaButti K."/>
            <person name="Lagendijk E.L."/>
            <person name="Lapidus A."/>
            <person name="Levasseur A."/>
            <person name="Lindquist E."/>
            <person name="Lipzen A."/>
            <person name="Logrieco A.F."/>
            <person name="MacCabe A."/>
            <person name="Maekelae M.R."/>
            <person name="Malavazi I."/>
            <person name="Melin P."/>
            <person name="Meyer V."/>
            <person name="Mielnichuk N."/>
            <person name="Miskei M."/>
            <person name="Molnar A.P."/>
            <person name="Mule G."/>
            <person name="Ngan C.Y."/>
            <person name="Orejas M."/>
            <person name="Orosz E."/>
            <person name="Ouedraogo J.P."/>
            <person name="Overkamp K.M."/>
            <person name="Park H.-S."/>
            <person name="Perrone G."/>
            <person name="Piumi F."/>
            <person name="Punt P.J."/>
            <person name="Ram A.F."/>
            <person name="Ramon A."/>
            <person name="Rauscher S."/>
            <person name="Record E."/>
            <person name="Riano-Pachon D.M."/>
            <person name="Robert V."/>
            <person name="Roehrig J."/>
            <person name="Ruller R."/>
            <person name="Salamov A."/>
            <person name="Salih N.S."/>
            <person name="Samson R.A."/>
            <person name="Sandor E."/>
            <person name="Sanguinetti M."/>
            <person name="Schuetze T."/>
            <person name="Sepcic K."/>
            <person name="Shelest E."/>
            <person name="Sherlock G."/>
            <person name="Sophianopoulou V."/>
            <person name="Squina F.M."/>
            <person name="Sun H."/>
            <person name="Susca A."/>
            <person name="Todd R.B."/>
            <person name="Tsang A."/>
            <person name="Unkles S.E."/>
            <person name="van de Wiele N."/>
            <person name="van Rossen-Uffink D."/>
            <person name="Oliveira J.V."/>
            <person name="Vesth T.C."/>
            <person name="Visser J."/>
            <person name="Yu J.-H."/>
            <person name="Zhou M."/>
            <person name="Andersen M.R."/>
            <person name="Archer D.B."/>
            <person name="Baker S.E."/>
            <person name="Benoit I."/>
            <person name="Brakhage A.A."/>
            <person name="Braus G.H."/>
            <person name="Fischer R."/>
            <person name="Frisvad J.C."/>
            <person name="Goldman G.H."/>
            <person name="Houbraken J."/>
            <person name="Oakley B."/>
            <person name="Pocsi I."/>
            <person name="Scazzocchio C."/>
            <person name="Seiboth B."/>
            <person name="vanKuyk P.A."/>
            <person name="Wortman J."/>
            <person name="Dyer P.S."/>
            <person name="Grigoriev I.V."/>
        </authorList>
    </citation>
    <scope>NUCLEOTIDE SEQUENCE [LARGE SCALE GENOMIC DNA]</scope>
    <source>
        <strain evidence="3">CBS 106.47</strain>
    </source>
</reference>
<evidence type="ECO:0000313" key="2">
    <source>
        <dbReference type="EMBL" id="OJZ85892.1"/>
    </source>
</evidence>
<dbReference type="VEuPathDB" id="FungiDB:ASPFODRAFT_33520"/>
<accession>A0A1M3TGU8</accession>
<evidence type="ECO:0008006" key="4">
    <source>
        <dbReference type="Google" id="ProtNLM"/>
    </source>
</evidence>
<gene>
    <name evidence="2" type="ORF">ASPFODRAFT_33520</name>
</gene>
<sequence>MEAIISRLEARIKAAISRSIGEKKKKELDAEISRHFDLAKTESRQGQQGHGSSCTHKPVTSIKPEDVEKTFGISVDSTGGNWTLSAKDRIAIPQHLRESLRDIDIVTEGAPHNEAHTRARIDAVLFSTLAAAKREERSNQNRMSSSSTQSVRSVHLQFEKDMKMEWTFPNKKRWLVTGRTDYSLWYGEPGQMEANLVVCEAKRKGVMGVDQTLVYMAMLHQARRAAGRHDTAIYGVATDSNIWEFIRLGNDSKYSVAHYRWDHGQGIQIISTLRRIIDHASGLTGGGAALGRKRTLSQASGIEFQSSR</sequence>
<name>A0A1M3TGU8_ASPLC</name>
<dbReference type="OrthoDB" id="2103397at2759"/>
<dbReference type="AlphaFoldDB" id="A0A1M3TGU8"/>
<feature type="region of interest" description="Disordered" evidence="1">
    <location>
        <begin position="39"/>
        <end position="62"/>
    </location>
</feature>